<dbReference type="EMBL" id="CAAGRJ010028572">
    <property type="protein sequence ID" value="VFV40178.1"/>
    <property type="molecule type" value="Genomic_DNA"/>
</dbReference>
<dbReference type="InterPro" id="IPR000477">
    <property type="entry name" value="RT_dom"/>
</dbReference>
<reference evidence="3 4" key="1">
    <citation type="submission" date="2019-01" db="EMBL/GenBank/DDBJ databases">
        <authorList>
            <person name="Alioto T."/>
            <person name="Alioto T."/>
        </authorList>
    </citation>
    <scope>NUCLEOTIDE SEQUENCE [LARGE SCALE GENOMIC DNA]</scope>
</reference>
<dbReference type="InterPro" id="IPR043502">
    <property type="entry name" value="DNA/RNA_pol_sf"/>
</dbReference>
<dbReference type="AlphaFoldDB" id="A0A485P770"/>
<accession>A0A485P770</accession>
<gene>
    <name evidence="3" type="ORF">LYPA_23C015994</name>
</gene>
<dbReference type="SUPFAM" id="SSF56672">
    <property type="entry name" value="DNA/RNA polymerases"/>
    <property type="match status" value="1"/>
</dbReference>
<evidence type="ECO:0000313" key="4">
    <source>
        <dbReference type="Proteomes" id="UP000386466"/>
    </source>
</evidence>
<comment type="similarity">
    <text evidence="1">Belongs to the beta type-B retroviral polymerase family. HERV class-II K(HML-2) pol subfamily.</text>
</comment>
<feature type="domain" description="Reverse transcriptase" evidence="2">
    <location>
        <begin position="1"/>
        <end position="49"/>
    </location>
</feature>
<sequence length="51" mass="5662">DLLLAADSLESCKTSTEDLLRELDVLGYKVSAKKVQICLGSVIYLGYQLRE</sequence>
<protein>
    <submittedName>
        <fullName evidence="3">Pol polyprotein</fullName>
    </submittedName>
</protein>
<name>A0A485P770_LYNPA</name>
<proteinExistence type="inferred from homology"/>
<dbReference type="InterPro" id="IPR043128">
    <property type="entry name" value="Rev_trsase/Diguanyl_cyclase"/>
</dbReference>
<keyword evidence="4" id="KW-1185">Reference proteome</keyword>
<evidence type="ECO:0000313" key="3">
    <source>
        <dbReference type="EMBL" id="VFV40178.1"/>
    </source>
</evidence>
<feature type="non-terminal residue" evidence="3">
    <location>
        <position position="1"/>
    </location>
</feature>
<organism evidence="3 4">
    <name type="scientific">Lynx pardinus</name>
    <name type="common">Iberian lynx</name>
    <name type="synonym">Felis pardina</name>
    <dbReference type="NCBI Taxonomy" id="191816"/>
    <lineage>
        <taxon>Eukaryota</taxon>
        <taxon>Metazoa</taxon>
        <taxon>Chordata</taxon>
        <taxon>Craniata</taxon>
        <taxon>Vertebrata</taxon>
        <taxon>Euteleostomi</taxon>
        <taxon>Mammalia</taxon>
        <taxon>Eutheria</taxon>
        <taxon>Laurasiatheria</taxon>
        <taxon>Carnivora</taxon>
        <taxon>Feliformia</taxon>
        <taxon>Felidae</taxon>
        <taxon>Felinae</taxon>
        <taxon>Lynx</taxon>
    </lineage>
</organism>
<feature type="non-terminal residue" evidence="3">
    <location>
        <position position="51"/>
    </location>
</feature>
<dbReference type="Gene3D" id="3.30.70.270">
    <property type="match status" value="1"/>
</dbReference>
<evidence type="ECO:0000256" key="1">
    <source>
        <dbReference type="ARBA" id="ARBA00010879"/>
    </source>
</evidence>
<dbReference type="PROSITE" id="PS50878">
    <property type="entry name" value="RT_POL"/>
    <property type="match status" value="1"/>
</dbReference>
<dbReference type="Proteomes" id="UP000386466">
    <property type="component" value="Unassembled WGS sequence"/>
</dbReference>
<evidence type="ECO:0000259" key="2">
    <source>
        <dbReference type="PROSITE" id="PS50878"/>
    </source>
</evidence>